<dbReference type="Proteomes" id="UP000074866">
    <property type="component" value="Unassembled WGS sequence"/>
</dbReference>
<dbReference type="EMBL" id="LDRX01000034">
    <property type="protein sequence ID" value="KTS83155.1"/>
    <property type="molecule type" value="Genomic_DNA"/>
</dbReference>
<organism evidence="1 2">
    <name type="scientific">Paenibacillus jamilae</name>
    <dbReference type="NCBI Taxonomy" id="114136"/>
    <lineage>
        <taxon>Bacteria</taxon>
        <taxon>Bacillati</taxon>
        <taxon>Bacillota</taxon>
        <taxon>Bacilli</taxon>
        <taxon>Bacillales</taxon>
        <taxon>Paenibacillaceae</taxon>
        <taxon>Paenibacillus</taxon>
    </lineage>
</organism>
<gene>
    <name evidence="1" type="ORF">NS115_08340</name>
</gene>
<reference evidence="1 2" key="1">
    <citation type="journal article" date="2016" name="Front. Microbiol.">
        <title>Genomic Resource of Rice Seed Associated Bacteria.</title>
        <authorList>
            <person name="Midha S."/>
            <person name="Bansal K."/>
            <person name="Sharma S."/>
            <person name="Kumar N."/>
            <person name="Patil P.P."/>
            <person name="Chaudhry V."/>
            <person name="Patil P.B."/>
        </authorList>
    </citation>
    <scope>NUCLEOTIDE SEQUENCE [LARGE SCALE GENOMIC DNA]</scope>
    <source>
        <strain evidence="1 2">NS115</strain>
    </source>
</reference>
<keyword evidence="2" id="KW-1185">Reference proteome</keyword>
<name>A0ACC4ZWT9_9BACL</name>
<proteinExistence type="predicted"/>
<evidence type="ECO:0000313" key="2">
    <source>
        <dbReference type="Proteomes" id="UP000074866"/>
    </source>
</evidence>
<protein>
    <submittedName>
        <fullName evidence="1">PhoB family transcriptional regulator</fullName>
    </submittedName>
</protein>
<comment type="caution">
    <text evidence="1">The sequence shown here is derived from an EMBL/GenBank/DDBJ whole genome shotgun (WGS) entry which is preliminary data.</text>
</comment>
<sequence>MDKSVLVIDDEEKISRLLQLELSHEGYVVEIAQTGREGLEKALAHTWDIIILDVMLPEINGVEVLKQIRKVDNHTPIIMVTARNTTPDKVSGLDEGANDYITKPFEIEELLARMRASMRNQLEPAATASPKEDKQQSKLQVDSLVLEPKTRSVVREGKRIELTPKEFDLLLYLMEHKNQVLHREQMIQDVWGFDFVGDTNVVDVYIRYVRKKIDHGYKKKLIKTVRGVGYCIREEDH</sequence>
<accession>A0ACC4ZWT9</accession>
<evidence type="ECO:0000313" key="1">
    <source>
        <dbReference type="EMBL" id="KTS83155.1"/>
    </source>
</evidence>